<proteinExistence type="predicted"/>
<evidence type="ECO:0000256" key="2">
    <source>
        <dbReference type="SAM" id="Phobius"/>
    </source>
</evidence>
<dbReference type="CDD" id="cd01846">
    <property type="entry name" value="fatty_acyltransferase_like"/>
    <property type="match status" value="1"/>
</dbReference>
<keyword evidence="2" id="KW-0472">Membrane</keyword>
<dbReference type="SUPFAM" id="SSF52266">
    <property type="entry name" value="SGNH hydrolase"/>
    <property type="match status" value="1"/>
</dbReference>
<dbReference type="InterPro" id="IPR036514">
    <property type="entry name" value="SGNH_hydro_sf"/>
</dbReference>
<feature type="signal peptide" evidence="3">
    <location>
        <begin position="1"/>
        <end position="40"/>
    </location>
</feature>
<feature type="transmembrane region" description="Helical" evidence="2">
    <location>
        <begin position="274"/>
        <end position="302"/>
    </location>
</feature>
<protein>
    <submittedName>
        <fullName evidence="4">SGNH/GDSL hydrolase family protein</fullName>
    </submittedName>
</protein>
<name>A0ABS0WGC2_9ALTE</name>
<sequence>MKKQYLPLTRGLCTLFSKTKQTLSISGASLLLLFCTSANAVPISDMYVFGDSLSDTGAFTALAPDFCPDPPYADCRFSNGPVWVEHLATDLGVSATTAYAGGTNWAIGGQRTDNLFADSNFGGQLFNYLGSAGGMADADALYVIWAGGNDFLQNDPDGTYTPGDAAQNIVDSVATLALAGAMNFLVPNLPIAAPWAIEFNTALAGGLDGISSGLNITQLDVFSTFVDITLNPGDYNLTNVTEPCLDVVNATLCTNPDEYLLWDQVHPTAVGHQLIASAALAALAVSEPSVIALFGVAFLLLIRVRRKTLA</sequence>
<dbReference type="PANTHER" id="PTHR45648:SF22">
    <property type="entry name" value="GDSL LIPASE_ACYLHYDROLASE FAMILY PROTEIN (AFU_ORTHOLOGUE AFUA_4G14700)"/>
    <property type="match status" value="1"/>
</dbReference>
<dbReference type="RefSeq" id="WP_198825077.1">
    <property type="nucleotide sequence ID" value="NZ_JAEILT010000020.1"/>
</dbReference>
<feature type="chain" id="PRO_5045283325" evidence="3">
    <location>
        <begin position="41"/>
        <end position="310"/>
    </location>
</feature>
<dbReference type="InterPro" id="IPR051058">
    <property type="entry name" value="GDSL_Est/Lipase"/>
</dbReference>
<evidence type="ECO:0000313" key="4">
    <source>
        <dbReference type="EMBL" id="MBJ2137496.1"/>
    </source>
</evidence>
<dbReference type="InterPro" id="IPR008265">
    <property type="entry name" value="Lipase_GDSL_AS"/>
</dbReference>
<gene>
    <name evidence="4" type="ORF">JEU11_13630</name>
</gene>
<evidence type="ECO:0000313" key="5">
    <source>
        <dbReference type="Proteomes" id="UP000649232"/>
    </source>
</evidence>
<evidence type="ECO:0000256" key="3">
    <source>
        <dbReference type="SAM" id="SignalP"/>
    </source>
</evidence>
<dbReference type="PANTHER" id="PTHR45648">
    <property type="entry name" value="GDSL LIPASE/ACYLHYDROLASE FAMILY PROTEIN (AFU_ORTHOLOGUE AFUA_4G14700)"/>
    <property type="match status" value="1"/>
</dbReference>
<keyword evidence="3" id="KW-0732">Signal</keyword>
<comment type="caution">
    <text evidence="4">The sequence shown here is derived from an EMBL/GenBank/DDBJ whole genome shotgun (WGS) entry which is preliminary data.</text>
</comment>
<dbReference type="Proteomes" id="UP000649232">
    <property type="component" value="Unassembled WGS sequence"/>
</dbReference>
<accession>A0ABS0WGC2</accession>
<dbReference type="InterPro" id="IPR001087">
    <property type="entry name" value="GDSL"/>
</dbReference>
<dbReference type="GO" id="GO:0016787">
    <property type="term" value="F:hydrolase activity"/>
    <property type="evidence" value="ECO:0007669"/>
    <property type="project" value="UniProtKB-KW"/>
</dbReference>
<organism evidence="4 5">
    <name type="scientific">Paraglaciecola chathamensis</name>
    <dbReference type="NCBI Taxonomy" id="368405"/>
    <lineage>
        <taxon>Bacteria</taxon>
        <taxon>Pseudomonadati</taxon>
        <taxon>Pseudomonadota</taxon>
        <taxon>Gammaproteobacteria</taxon>
        <taxon>Alteromonadales</taxon>
        <taxon>Alteromonadaceae</taxon>
        <taxon>Paraglaciecola</taxon>
    </lineage>
</organism>
<dbReference type="Pfam" id="PF00657">
    <property type="entry name" value="Lipase_GDSL"/>
    <property type="match status" value="1"/>
</dbReference>
<dbReference type="EMBL" id="JAEILT010000020">
    <property type="protein sequence ID" value="MBJ2137496.1"/>
    <property type="molecule type" value="Genomic_DNA"/>
</dbReference>
<reference evidence="4 5" key="1">
    <citation type="submission" date="2020-12" db="EMBL/GenBank/DDBJ databases">
        <title>Draft genome sequences of nine environmental bacterial isolates colonizing plastic.</title>
        <authorList>
            <person name="Borre I."/>
            <person name="Sonnenschein E.C."/>
        </authorList>
    </citation>
    <scope>NUCLEOTIDE SEQUENCE [LARGE SCALE GENOMIC DNA]</scope>
    <source>
        <strain evidence="4 5">IB30</strain>
    </source>
</reference>
<dbReference type="Gene3D" id="3.40.50.1110">
    <property type="entry name" value="SGNH hydrolase"/>
    <property type="match status" value="1"/>
</dbReference>
<dbReference type="PROSITE" id="PS01098">
    <property type="entry name" value="LIPASE_GDSL_SER"/>
    <property type="match status" value="1"/>
</dbReference>
<keyword evidence="2" id="KW-0812">Transmembrane</keyword>
<evidence type="ECO:0000256" key="1">
    <source>
        <dbReference type="ARBA" id="ARBA00022801"/>
    </source>
</evidence>
<keyword evidence="2" id="KW-1133">Transmembrane helix</keyword>
<keyword evidence="1 4" id="KW-0378">Hydrolase</keyword>